<dbReference type="RefSeq" id="WP_177166158.1">
    <property type="nucleotide sequence ID" value="NZ_FNQG01000002.1"/>
</dbReference>
<reference evidence="2 3" key="1">
    <citation type="submission" date="2016-10" db="EMBL/GenBank/DDBJ databases">
        <authorList>
            <person name="de Groot N.N."/>
        </authorList>
    </citation>
    <scope>NUCLEOTIDE SEQUENCE [LARGE SCALE GENOMIC DNA]</scope>
    <source>
        <strain evidence="2 3">DSM 2872</strain>
    </source>
</reference>
<dbReference type="AlphaFoldDB" id="A0A1H3VP07"/>
<feature type="region of interest" description="Disordered" evidence="1">
    <location>
        <begin position="27"/>
        <end position="47"/>
    </location>
</feature>
<gene>
    <name evidence="2" type="ORF">SAMN05660648_00435</name>
</gene>
<sequence length="47" mass="5574">MRDKPEGLDRELYGHLCPELEWMSDEEKEELLSGEMEREMTEDGMAK</sequence>
<accession>A0A1H3VP07</accession>
<evidence type="ECO:0000256" key="1">
    <source>
        <dbReference type="SAM" id="MobiDB-lite"/>
    </source>
</evidence>
<organism evidence="2 3">
    <name type="scientific">Selenomonas ruminantium</name>
    <dbReference type="NCBI Taxonomy" id="971"/>
    <lineage>
        <taxon>Bacteria</taxon>
        <taxon>Bacillati</taxon>
        <taxon>Bacillota</taxon>
        <taxon>Negativicutes</taxon>
        <taxon>Selenomonadales</taxon>
        <taxon>Selenomonadaceae</taxon>
        <taxon>Selenomonas</taxon>
    </lineage>
</organism>
<evidence type="ECO:0000313" key="2">
    <source>
        <dbReference type="EMBL" id="SDZ76421.1"/>
    </source>
</evidence>
<dbReference type="EMBL" id="FNQG01000002">
    <property type="protein sequence ID" value="SDZ76421.1"/>
    <property type="molecule type" value="Genomic_DNA"/>
</dbReference>
<evidence type="ECO:0000313" key="3">
    <source>
        <dbReference type="Proteomes" id="UP000183469"/>
    </source>
</evidence>
<name>A0A1H3VP07_SELRU</name>
<proteinExistence type="predicted"/>
<feature type="compositionally biased region" description="Basic and acidic residues" evidence="1">
    <location>
        <begin position="35"/>
        <end position="47"/>
    </location>
</feature>
<dbReference type="Proteomes" id="UP000183469">
    <property type="component" value="Unassembled WGS sequence"/>
</dbReference>
<protein>
    <submittedName>
        <fullName evidence="2">Uncharacterized protein</fullName>
    </submittedName>
</protein>